<evidence type="ECO:0000256" key="1">
    <source>
        <dbReference type="SAM" id="MobiDB-lite"/>
    </source>
</evidence>
<evidence type="ECO:0000313" key="3">
    <source>
        <dbReference type="Proteomes" id="UP000193719"/>
    </source>
</evidence>
<feature type="compositionally biased region" description="Basic and acidic residues" evidence="1">
    <location>
        <begin position="144"/>
        <end position="162"/>
    </location>
</feature>
<gene>
    <name evidence="2" type="ORF">BCR36DRAFT_588383</name>
</gene>
<dbReference type="EMBL" id="MCFH01000133">
    <property type="protein sequence ID" value="ORX37508.1"/>
    <property type="molecule type" value="Genomic_DNA"/>
</dbReference>
<sequence length="254" mass="29134">MARDRSYSYTSLMSERTYKENKNILKVDNNEKIPNDSVGVNENQKKLIEEVEKASISDLNINDEPIKIDIEKINGKSNESNLLLMIQKEFENTMNELKTAQNDKININRKIKKKDNEIVLLSNSKKAQQILITKLQHNLEKVQEELTESEKNNDELKDENQKNNEQGYGNANIISTLNKEKGSKQKELEELKAKHSSFDHPCSLIRFDLCDYEGKNGKIYGNINETKSVVNSSCGCKYHTTCLKSALAVRNYNI</sequence>
<dbReference type="Proteomes" id="UP000193719">
    <property type="component" value="Unassembled WGS sequence"/>
</dbReference>
<dbReference type="OrthoDB" id="8062037at2759"/>
<protein>
    <submittedName>
        <fullName evidence="2">Uncharacterized protein</fullName>
    </submittedName>
</protein>
<comment type="caution">
    <text evidence="2">The sequence shown here is derived from an EMBL/GenBank/DDBJ whole genome shotgun (WGS) entry which is preliminary data.</text>
</comment>
<dbReference type="AlphaFoldDB" id="A0A1Y1UHI4"/>
<accession>A0A1Y1UHI4</accession>
<organism evidence="2 3">
    <name type="scientific">Piromyces finnis</name>
    <dbReference type="NCBI Taxonomy" id="1754191"/>
    <lineage>
        <taxon>Eukaryota</taxon>
        <taxon>Fungi</taxon>
        <taxon>Fungi incertae sedis</taxon>
        <taxon>Chytridiomycota</taxon>
        <taxon>Chytridiomycota incertae sedis</taxon>
        <taxon>Neocallimastigomycetes</taxon>
        <taxon>Neocallimastigales</taxon>
        <taxon>Neocallimastigaceae</taxon>
        <taxon>Piromyces</taxon>
    </lineage>
</organism>
<proteinExistence type="predicted"/>
<evidence type="ECO:0000313" key="2">
    <source>
        <dbReference type="EMBL" id="ORX37508.1"/>
    </source>
</evidence>
<reference evidence="2 3" key="2">
    <citation type="submission" date="2016-08" db="EMBL/GenBank/DDBJ databases">
        <title>Pervasive Adenine N6-methylation of Active Genes in Fungi.</title>
        <authorList>
            <consortium name="DOE Joint Genome Institute"/>
            <person name="Mondo S.J."/>
            <person name="Dannebaum R.O."/>
            <person name="Kuo R.C."/>
            <person name="Labutti K."/>
            <person name="Haridas S."/>
            <person name="Kuo A."/>
            <person name="Salamov A."/>
            <person name="Ahrendt S.R."/>
            <person name="Lipzen A."/>
            <person name="Sullivan W."/>
            <person name="Andreopoulos W.B."/>
            <person name="Clum A."/>
            <person name="Lindquist E."/>
            <person name="Daum C."/>
            <person name="Ramamoorthy G.K."/>
            <person name="Gryganskyi A."/>
            <person name="Culley D."/>
            <person name="Magnuson J.K."/>
            <person name="James T.Y."/>
            <person name="O'Malley M.A."/>
            <person name="Stajich J.E."/>
            <person name="Spatafora J.W."/>
            <person name="Visel A."/>
            <person name="Grigoriev I.V."/>
        </authorList>
    </citation>
    <scope>NUCLEOTIDE SEQUENCE [LARGE SCALE GENOMIC DNA]</scope>
    <source>
        <strain evidence="3">finn</strain>
    </source>
</reference>
<name>A0A1Y1UHI4_9FUNG</name>
<keyword evidence="3" id="KW-1185">Reference proteome</keyword>
<dbReference type="STRING" id="1754191.A0A1Y1UHI4"/>
<reference evidence="2 3" key="1">
    <citation type="submission" date="2016-08" db="EMBL/GenBank/DDBJ databases">
        <title>Genomes of anaerobic fungi encode conserved fungal cellulosomes for biomass hydrolysis.</title>
        <authorList>
            <consortium name="DOE Joint Genome Institute"/>
            <person name="Haitjema C.H."/>
            <person name="Gilmore S.P."/>
            <person name="Henske J.K."/>
            <person name="Solomon K.V."/>
            <person name="De Groot R."/>
            <person name="Kuo A."/>
            <person name="Mondo S.J."/>
            <person name="Salamov A.A."/>
            <person name="Labutti K."/>
            <person name="Zhao Z."/>
            <person name="Chiniquy J."/>
            <person name="Barry K."/>
            <person name="Brewer H.M."/>
            <person name="Purvine S.O."/>
            <person name="Wright A.T."/>
            <person name="Boxma B."/>
            <person name="Van Alen T."/>
            <person name="Hackstein J.H."/>
            <person name="Baker S.E."/>
            <person name="Grigoriev I.V."/>
            <person name="O'Malley M.A."/>
        </authorList>
    </citation>
    <scope>NUCLEOTIDE SEQUENCE [LARGE SCALE GENOMIC DNA]</scope>
    <source>
        <strain evidence="3">finn</strain>
    </source>
</reference>
<feature type="region of interest" description="Disordered" evidence="1">
    <location>
        <begin position="144"/>
        <end position="171"/>
    </location>
</feature>